<proteinExistence type="predicted"/>
<evidence type="ECO:0000313" key="2">
    <source>
        <dbReference type="EMBL" id="CAD7660873.1"/>
    </source>
</evidence>
<reference evidence="2" key="1">
    <citation type="submission" date="2020-11" db="EMBL/GenBank/DDBJ databases">
        <authorList>
            <person name="Tran Van P."/>
        </authorList>
    </citation>
    <scope>NUCLEOTIDE SEQUENCE</scope>
</reference>
<sequence>MDQKVDIKLEEKEHSDEEDHHMHDHHNDHTHRHHKRSIPNHLHNETNESKYHCLDHDFYLR</sequence>
<dbReference type="EMBL" id="OC936412">
    <property type="protein sequence ID" value="CAD7660873.1"/>
    <property type="molecule type" value="Genomic_DNA"/>
</dbReference>
<keyword evidence="3" id="KW-1185">Reference proteome</keyword>
<evidence type="ECO:0000313" key="3">
    <source>
        <dbReference type="Proteomes" id="UP000728032"/>
    </source>
</evidence>
<feature type="region of interest" description="Disordered" evidence="1">
    <location>
        <begin position="1"/>
        <end position="46"/>
    </location>
</feature>
<evidence type="ECO:0000256" key="1">
    <source>
        <dbReference type="SAM" id="MobiDB-lite"/>
    </source>
</evidence>
<dbReference type="AlphaFoldDB" id="A0A7R9MIN3"/>
<feature type="compositionally biased region" description="Basic and acidic residues" evidence="1">
    <location>
        <begin position="1"/>
        <end position="27"/>
    </location>
</feature>
<gene>
    <name evidence="2" type="ORF">ONB1V03_LOCUS17436</name>
</gene>
<name>A0A7R9MIN3_9ACAR</name>
<dbReference type="Proteomes" id="UP000728032">
    <property type="component" value="Unassembled WGS sequence"/>
</dbReference>
<organism evidence="2">
    <name type="scientific">Oppiella nova</name>
    <dbReference type="NCBI Taxonomy" id="334625"/>
    <lineage>
        <taxon>Eukaryota</taxon>
        <taxon>Metazoa</taxon>
        <taxon>Ecdysozoa</taxon>
        <taxon>Arthropoda</taxon>
        <taxon>Chelicerata</taxon>
        <taxon>Arachnida</taxon>
        <taxon>Acari</taxon>
        <taxon>Acariformes</taxon>
        <taxon>Sarcoptiformes</taxon>
        <taxon>Oribatida</taxon>
        <taxon>Brachypylina</taxon>
        <taxon>Oppioidea</taxon>
        <taxon>Oppiidae</taxon>
        <taxon>Oppiella</taxon>
    </lineage>
</organism>
<feature type="compositionally biased region" description="Basic residues" evidence="1">
    <location>
        <begin position="28"/>
        <end position="38"/>
    </location>
</feature>
<protein>
    <submittedName>
        <fullName evidence="2">Uncharacterized protein</fullName>
    </submittedName>
</protein>
<dbReference type="EMBL" id="CAJPVJ010021587">
    <property type="protein sequence ID" value="CAG2178009.1"/>
    <property type="molecule type" value="Genomic_DNA"/>
</dbReference>
<feature type="non-terminal residue" evidence="2">
    <location>
        <position position="61"/>
    </location>
</feature>
<accession>A0A7R9MIN3</accession>